<reference evidence="4" key="1">
    <citation type="journal article" date="2015" name="PLoS Genet.">
        <title>Genome Sequence and Transcriptome Analyses of Chrysochromulina tobin: Metabolic Tools for Enhanced Algal Fitness in the Prominent Order Prymnesiales (Haptophyceae).</title>
        <authorList>
            <person name="Hovde B.T."/>
            <person name="Deodato C.R."/>
            <person name="Hunsperger H.M."/>
            <person name="Ryken S.A."/>
            <person name="Yost W."/>
            <person name="Jha R.K."/>
            <person name="Patterson J."/>
            <person name="Monnat R.J. Jr."/>
            <person name="Barlow S.B."/>
            <person name="Starkenburg S.R."/>
            <person name="Cattolico R.A."/>
        </authorList>
    </citation>
    <scope>NUCLEOTIDE SEQUENCE</scope>
    <source>
        <strain evidence="4">CCMP291</strain>
    </source>
</reference>
<evidence type="ECO:0000313" key="3">
    <source>
        <dbReference type="EMBL" id="KOO22060.1"/>
    </source>
</evidence>
<dbReference type="Proteomes" id="UP000037460">
    <property type="component" value="Unassembled WGS sequence"/>
</dbReference>
<name>A0A0M0J6I9_9EUKA</name>
<proteinExistence type="predicted"/>
<dbReference type="EMBL" id="JWZX01003313">
    <property type="protein sequence ID" value="KOO22060.1"/>
    <property type="molecule type" value="Genomic_DNA"/>
</dbReference>
<evidence type="ECO:0008006" key="5">
    <source>
        <dbReference type="Google" id="ProtNLM"/>
    </source>
</evidence>
<sequence length="242" mass="26188">MIMLLVGVLIFTAAGLCLTLGLNDQAPRSHSTKATRKSRKKAIEAAVVDLIEDDHDVEIGSRQPLRRAQPQGKQRDKLRPEGQAPKRAADDDDEGELAIDREDIEAVESFGNFTVKVHVELPSISGGEIVSFRVTKRRLGSSFDELYGVLLQGVPPGTLSLEQIGAMQMHYENHDGEMLEVTRDSTEMSELVSEAQAIFVSRRAKAASTRAAGGPRQIGHTGYAGDATPLDMTRAAAVLGAR</sequence>
<feature type="chain" id="PRO_5005601581" description="PB1 domain-containing protein" evidence="2">
    <location>
        <begin position="20"/>
        <end position="242"/>
    </location>
</feature>
<comment type="caution">
    <text evidence="3">The sequence shown here is derived from an EMBL/GenBank/DDBJ whole genome shotgun (WGS) entry which is preliminary data.</text>
</comment>
<gene>
    <name evidence="3" type="ORF">Ctob_000569</name>
</gene>
<keyword evidence="4" id="KW-1185">Reference proteome</keyword>
<evidence type="ECO:0000256" key="1">
    <source>
        <dbReference type="SAM" id="MobiDB-lite"/>
    </source>
</evidence>
<keyword evidence="2" id="KW-0732">Signal</keyword>
<organism evidence="3 4">
    <name type="scientific">Chrysochromulina tobinii</name>
    <dbReference type="NCBI Taxonomy" id="1460289"/>
    <lineage>
        <taxon>Eukaryota</taxon>
        <taxon>Haptista</taxon>
        <taxon>Haptophyta</taxon>
        <taxon>Prymnesiophyceae</taxon>
        <taxon>Prymnesiales</taxon>
        <taxon>Chrysochromulinaceae</taxon>
        <taxon>Chrysochromulina</taxon>
    </lineage>
</organism>
<evidence type="ECO:0000313" key="4">
    <source>
        <dbReference type="Proteomes" id="UP000037460"/>
    </source>
</evidence>
<evidence type="ECO:0000256" key="2">
    <source>
        <dbReference type="SAM" id="SignalP"/>
    </source>
</evidence>
<dbReference type="AlphaFoldDB" id="A0A0M0J6I9"/>
<feature type="region of interest" description="Disordered" evidence="1">
    <location>
        <begin position="60"/>
        <end position="96"/>
    </location>
</feature>
<feature type="signal peptide" evidence="2">
    <location>
        <begin position="1"/>
        <end position="19"/>
    </location>
</feature>
<protein>
    <recommendedName>
        <fullName evidence="5">PB1 domain-containing protein</fullName>
    </recommendedName>
</protein>
<accession>A0A0M0J6I9</accession>